<dbReference type="Gene3D" id="1.20.120.1760">
    <property type="match status" value="1"/>
</dbReference>
<protein>
    <recommendedName>
        <fullName evidence="3">CDP-alcohol phosphatidyltransferase</fullName>
    </recommendedName>
</protein>
<gene>
    <name evidence="2" type="ORF">KL86DYS2_12819</name>
</gene>
<keyword evidence="1" id="KW-0812">Transmembrane</keyword>
<sequence length="308" mass="36359">MTSFKSTLKSNDTEEFLDIYFYRPIGYCWVLLFQKLGITPNMVTIASIFIGIGAGVCFYFEEFSITILGILLLIWADVFDSADGQLARMTKNFSPLGRALDGFAGNLWFMSIYIAICLRLTPSFGWYIWIIALIAGYFHSKQASMADYYRNIHLFFLKGKDGSELDNSLQLQEQYNTLTFKKHFIEKVFLLFYKNYTRSQESWTPNFQSMRSLLNHEFEGVVPIQFQKDFRMKSLPLMKWTNILSFNTRAIVLFISVLIKEPFFYFVFELTILNPIMMYMIYCHENICRSFIQKINKGYYQKERKELY</sequence>
<reference evidence="2" key="1">
    <citation type="submission" date="2016-04" db="EMBL/GenBank/DDBJ databases">
        <authorList>
            <person name="Evans L.H."/>
            <person name="Alamgir A."/>
            <person name="Owens N."/>
            <person name="Weber N.D."/>
            <person name="Virtaneva K."/>
            <person name="Barbian K."/>
            <person name="Babar A."/>
            <person name="Rosenke K."/>
        </authorList>
    </citation>
    <scope>NUCLEOTIDE SEQUENCE</scope>
    <source>
        <strain evidence="2">86-2</strain>
    </source>
</reference>
<organism evidence="2">
    <name type="scientific">uncultured Dysgonomonas sp</name>
    <dbReference type="NCBI Taxonomy" id="206096"/>
    <lineage>
        <taxon>Bacteria</taxon>
        <taxon>Pseudomonadati</taxon>
        <taxon>Bacteroidota</taxon>
        <taxon>Bacteroidia</taxon>
        <taxon>Bacteroidales</taxon>
        <taxon>Dysgonomonadaceae</taxon>
        <taxon>Dysgonomonas</taxon>
        <taxon>environmental samples</taxon>
    </lineage>
</organism>
<feature type="transmembrane region" description="Helical" evidence="1">
    <location>
        <begin position="237"/>
        <end position="257"/>
    </location>
</feature>
<keyword evidence="1" id="KW-0472">Membrane</keyword>
<proteinExistence type="predicted"/>
<dbReference type="AlphaFoldDB" id="A0A212K1R2"/>
<accession>A0A212K1R2</accession>
<dbReference type="EMBL" id="FLUL01000001">
    <property type="protein sequence ID" value="SBW05596.1"/>
    <property type="molecule type" value="Genomic_DNA"/>
</dbReference>
<feature type="transmembrane region" description="Helical" evidence="1">
    <location>
        <begin position="45"/>
        <end position="76"/>
    </location>
</feature>
<dbReference type="RefSeq" id="WP_296950892.1">
    <property type="nucleotide sequence ID" value="NZ_LT599021.1"/>
</dbReference>
<evidence type="ECO:0008006" key="3">
    <source>
        <dbReference type="Google" id="ProtNLM"/>
    </source>
</evidence>
<feature type="transmembrane region" description="Helical" evidence="1">
    <location>
        <begin position="112"/>
        <end position="138"/>
    </location>
</feature>
<dbReference type="GO" id="GO:0016020">
    <property type="term" value="C:membrane"/>
    <property type="evidence" value="ECO:0007669"/>
    <property type="project" value="InterPro"/>
</dbReference>
<evidence type="ECO:0000313" key="2">
    <source>
        <dbReference type="EMBL" id="SBW05596.1"/>
    </source>
</evidence>
<dbReference type="GO" id="GO:0008654">
    <property type="term" value="P:phospholipid biosynthetic process"/>
    <property type="evidence" value="ECO:0007669"/>
    <property type="project" value="InterPro"/>
</dbReference>
<dbReference type="Pfam" id="PF01066">
    <property type="entry name" value="CDP-OH_P_transf"/>
    <property type="match status" value="1"/>
</dbReference>
<evidence type="ECO:0000256" key="1">
    <source>
        <dbReference type="SAM" id="Phobius"/>
    </source>
</evidence>
<dbReference type="InterPro" id="IPR000462">
    <property type="entry name" value="CDP-OH_P_trans"/>
</dbReference>
<keyword evidence="1" id="KW-1133">Transmembrane helix</keyword>
<feature type="transmembrane region" description="Helical" evidence="1">
    <location>
        <begin position="263"/>
        <end position="282"/>
    </location>
</feature>
<name>A0A212K1R2_9BACT</name>
<dbReference type="InterPro" id="IPR043130">
    <property type="entry name" value="CDP-OH_PTrfase_TM_dom"/>
</dbReference>
<dbReference type="GO" id="GO:0016780">
    <property type="term" value="F:phosphotransferase activity, for other substituted phosphate groups"/>
    <property type="evidence" value="ECO:0007669"/>
    <property type="project" value="InterPro"/>
</dbReference>